<evidence type="ECO:0000256" key="1">
    <source>
        <dbReference type="SAM" id="Phobius"/>
    </source>
</evidence>
<sequence>MTIAMSKKFSERIFFRPLFFILRPFANLIRYLMLKIMKKLRLPGDDRPARAAASHLLEELVLPSGFRIFSDRGFRELAQFSTLPTTEQDRVFNELETAGICLALFCLDFADALVKPEDYHFWREVKDRLPKEFEENLIKMGAEKESAHLYQDLISMRYQEYEKTTQEAIDIWNSEEPRFRELQTEVAKHSAARVHAIAIGAADHIRRGKLKKVDRLPSFLISWLLYLNEDIGKFIKKL</sequence>
<name>A0A2G9ZBK2_9BACT</name>
<dbReference type="EMBL" id="PCRZ01000045">
    <property type="protein sequence ID" value="PIP29728.1"/>
    <property type="molecule type" value="Genomic_DNA"/>
</dbReference>
<reference evidence="2 3" key="1">
    <citation type="submission" date="2017-09" db="EMBL/GenBank/DDBJ databases">
        <title>Depth-based differentiation of microbial function through sediment-hosted aquifers and enrichment of novel symbionts in the deep terrestrial subsurface.</title>
        <authorList>
            <person name="Probst A.J."/>
            <person name="Ladd B."/>
            <person name="Jarett J.K."/>
            <person name="Geller-Mcgrath D.E."/>
            <person name="Sieber C.M."/>
            <person name="Emerson J.B."/>
            <person name="Anantharaman K."/>
            <person name="Thomas B.C."/>
            <person name="Malmstrom R."/>
            <person name="Stieglmeier M."/>
            <person name="Klingl A."/>
            <person name="Woyke T."/>
            <person name="Ryan C.M."/>
            <person name="Banfield J.F."/>
        </authorList>
    </citation>
    <scope>NUCLEOTIDE SEQUENCE [LARGE SCALE GENOMIC DNA]</scope>
    <source>
        <strain evidence="2">CG23_combo_of_CG06-09_8_20_14_all_54_14</strain>
    </source>
</reference>
<proteinExistence type="predicted"/>
<dbReference type="Proteomes" id="UP000228812">
    <property type="component" value="Unassembled WGS sequence"/>
</dbReference>
<protein>
    <submittedName>
        <fullName evidence="2">Uncharacterized protein</fullName>
    </submittedName>
</protein>
<evidence type="ECO:0000313" key="3">
    <source>
        <dbReference type="Proteomes" id="UP000228812"/>
    </source>
</evidence>
<organism evidence="2 3">
    <name type="scientific">Candidatus Jorgensenbacteria bacterium CG23_combo_of_CG06-09_8_20_14_all_54_14</name>
    <dbReference type="NCBI Taxonomy" id="1974595"/>
    <lineage>
        <taxon>Bacteria</taxon>
        <taxon>Candidatus Joergenseniibacteriota</taxon>
    </lineage>
</organism>
<keyword evidence="1" id="KW-1133">Transmembrane helix</keyword>
<accession>A0A2G9ZBK2</accession>
<evidence type="ECO:0000313" key="2">
    <source>
        <dbReference type="EMBL" id="PIP29728.1"/>
    </source>
</evidence>
<gene>
    <name evidence="2" type="ORF">COX26_02625</name>
</gene>
<dbReference type="AlphaFoldDB" id="A0A2G9ZBK2"/>
<feature type="transmembrane region" description="Helical" evidence="1">
    <location>
        <begin position="13"/>
        <end position="33"/>
    </location>
</feature>
<keyword evidence="1" id="KW-0472">Membrane</keyword>
<keyword evidence="1" id="KW-0812">Transmembrane</keyword>
<comment type="caution">
    <text evidence="2">The sequence shown here is derived from an EMBL/GenBank/DDBJ whole genome shotgun (WGS) entry which is preliminary data.</text>
</comment>